<feature type="signal peptide" evidence="2">
    <location>
        <begin position="1"/>
        <end position="24"/>
    </location>
</feature>
<evidence type="ECO:0000256" key="2">
    <source>
        <dbReference type="SAM" id="SignalP"/>
    </source>
</evidence>
<protein>
    <recommendedName>
        <fullName evidence="3">Protein-glutamine gamma-glutamyltransferase-like C-terminal domain-containing protein</fullName>
    </recommendedName>
</protein>
<organism evidence="4 5">
    <name type="scientific">Taibaiella soli</name>
    <dbReference type="NCBI Taxonomy" id="1649169"/>
    <lineage>
        <taxon>Bacteria</taxon>
        <taxon>Pseudomonadati</taxon>
        <taxon>Bacteroidota</taxon>
        <taxon>Chitinophagia</taxon>
        <taxon>Chitinophagales</taxon>
        <taxon>Chitinophagaceae</taxon>
        <taxon>Taibaiella</taxon>
    </lineage>
</organism>
<comment type="caution">
    <text evidence="4">The sequence shown here is derived from an EMBL/GenBank/DDBJ whole genome shotgun (WGS) entry which is preliminary data.</text>
</comment>
<feature type="domain" description="Protein-glutamine gamma-glutamyltransferase-like C-terminal" evidence="3">
    <location>
        <begin position="170"/>
        <end position="232"/>
    </location>
</feature>
<gene>
    <name evidence="4" type="ORF">DN068_15705</name>
</gene>
<dbReference type="AlphaFoldDB" id="A0A2W2BVU7"/>
<reference evidence="4 5" key="1">
    <citation type="submission" date="2018-06" db="EMBL/GenBank/DDBJ databases">
        <title>Mucibacter soli gen. nov., sp. nov., a new member of the family Chitinophagaceae producing mucin.</title>
        <authorList>
            <person name="Kim M.-K."/>
            <person name="Park S."/>
            <person name="Kim T.-S."/>
            <person name="Joung Y."/>
            <person name="Han J.-H."/>
            <person name="Kim S.B."/>
        </authorList>
    </citation>
    <scope>NUCLEOTIDE SEQUENCE [LARGE SCALE GENOMIC DNA]</scope>
    <source>
        <strain evidence="4 5">R1-15</strain>
    </source>
</reference>
<dbReference type="Pfam" id="PF13559">
    <property type="entry name" value="DUF4129"/>
    <property type="match status" value="1"/>
</dbReference>
<sequence length="246" mass="28541">MYQKFSFIFILLFSVCCASFRVTAQSALDTSNEQKIEYNSHTPNAGQWQTVTEDKAFGYRNATEEGIKPQNDDDNKPGLFGKALSAIIEFLASTVGQYMIWGLVVLIVLYGVYKLVISNGSFLFGKNSKKLSGTEETVSEEEELMSANWEHRLQQAIAAGDFRMAVRYSYMYLLKIMQDRQLIDYRQDKTNYEYAHELEDTKYKQPFRKLTRQYEYAWYGQYPLSQASFTEYLKEFQDLKKQIGAS</sequence>
<feature type="chain" id="PRO_5015840080" description="Protein-glutamine gamma-glutamyltransferase-like C-terminal domain-containing protein" evidence="2">
    <location>
        <begin position="25"/>
        <end position="246"/>
    </location>
</feature>
<dbReference type="EMBL" id="QKTW01000021">
    <property type="protein sequence ID" value="PZF71953.1"/>
    <property type="molecule type" value="Genomic_DNA"/>
</dbReference>
<evidence type="ECO:0000313" key="4">
    <source>
        <dbReference type="EMBL" id="PZF71953.1"/>
    </source>
</evidence>
<proteinExistence type="predicted"/>
<feature type="transmembrane region" description="Helical" evidence="1">
    <location>
        <begin position="98"/>
        <end position="117"/>
    </location>
</feature>
<keyword evidence="5" id="KW-1185">Reference proteome</keyword>
<accession>A0A2W2BVU7</accession>
<name>A0A2W2BVU7_9BACT</name>
<keyword evidence="2" id="KW-0732">Signal</keyword>
<evidence type="ECO:0000259" key="3">
    <source>
        <dbReference type="Pfam" id="PF13559"/>
    </source>
</evidence>
<keyword evidence="1" id="KW-0812">Transmembrane</keyword>
<evidence type="ECO:0000313" key="5">
    <source>
        <dbReference type="Proteomes" id="UP000248745"/>
    </source>
</evidence>
<keyword evidence="1" id="KW-1133">Transmembrane helix</keyword>
<dbReference type="Proteomes" id="UP000248745">
    <property type="component" value="Unassembled WGS sequence"/>
</dbReference>
<dbReference type="InterPro" id="IPR025403">
    <property type="entry name" value="TgpA-like_C"/>
</dbReference>
<evidence type="ECO:0000256" key="1">
    <source>
        <dbReference type="SAM" id="Phobius"/>
    </source>
</evidence>
<keyword evidence="1" id="KW-0472">Membrane</keyword>